<dbReference type="PANTHER" id="PTHR43863:SF2">
    <property type="entry name" value="MALTASE-GLUCOAMYLASE"/>
    <property type="match status" value="1"/>
</dbReference>
<dbReference type="InterPro" id="IPR011013">
    <property type="entry name" value="Gal_mutarotase_sf_dom"/>
</dbReference>
<dbReference type="SUPFAM" id="SSF51011">
    <property type="entry name" value="Glycosyl hydrolase domain"/>
    <property type="match status" value="1"/>
</dbReference>
<dbReference type="Proteomes" id="UP001524473">
    <property type="component" value="Unassembled WGS sequence"/>
</dbReference>
<evidence type="ECO:0000259" key="5">
    <source>
        <dbReference type="Pfam" id="PF21365"/>
    </source>
</evidence>
<dbReference type="Pfam" id="PF13802">
    <property type="entry name" value="Gal_mutarotas_2"/>
    <property type="match status" value="1"/>
</dbReference>
<dbReference type="CDD" id="cd14752">
    <property type="entry name" value="GH31_N"/>
    <property type="match status" value="1"/>
</dbReference>
<dbReference type="InterPro" id="IPR025887">
    <property type="entry name" value="Glyco_hydro_31_N_dom"/>
</dbReference>
<dbReference type="Gene3D" id="2.60.40.1180">
    <property type="entry name" value="Golgi alpha-mannosidase II"/>
    <property type="match status" value="1"/>
</dbReference>
<dbReference type="CDD" id="cd06591">
    <property type="entry name" value="GH31_xylosidase_XylS"/>
    <property type="match status" value="1"/>
</dbReference>
<reference evidence="6 7" key="1">
    <citation type="submission" date="2022-06" db="EMBL/GenBank/DDBJ databases">
        <title>Isolation of gut microbiota from human fecal samples.</title>
        <authorList>
            <person name="Pamer E.G."/>
            <person name="Barat B."/>
            <person name="Waligurski E."/>
            <person name="Medina S."/>
            <person name="Paddock L."/>
            <person name="Mostad J."/>
        </authorList>
    </citation>
    <scope>NUCLEOTIDE SEQUENCE [LARGE SCALE GENOMIC DNA]</scope>
    <source>
        <strain evidence="6 7">DFI.9.73</strain>
    </source>
</reference>
<dbReference type="EMBL" id="JANFZH010000001">
    <property type="protein sequence ID" value="MCQ4838417.1"/>
    <property type="molecule type" value="Genomic_DNA"/>
</dbReference>
<keyword evidence="7" id="KW-1185">Reference proteome</keyword>
<protein>
    <submittedName>
        <fullName evidence="6">Family 31 glucosidase</fullName>
    </submittedName>
</protein>
<comment type="caution">
    <text evidence="6">The sequence shown here is derived from an EMBL/GenBank/DDBJ whole genome shotgun (WGS) entry which is preliminary data.</text>
</comment>
<evidence type="ECO:0000313" key="7">
    <source>
        <dbReference type="Proteomes" id="UP001524473"/>
    </source>
</evidence>
<feature type="domain" description="Glycoside hydrolase family 31 N-terminal" evidence="4">
    <location>
        <begin position="8"/>
        <end position="170"/>
    </location>
</feature>
<evidence type="ECO:0000259" key="4">
    <source>
        <dbReference type="Pfam" id="PF13802"/>
    </source>
</evidence>
<feature type="domain" description="Glycosyl hydrolase family 31 C-terminal" evidence="5">
    <location>
        <begin position="561"/>
        <end position="645"/>
    </location>
</feature>
<evidence type="ECO:0000256" key="2">
    <source>
        <dbReference type="RuleBase" id="RU361185"/>
    </source>
</evidence>
<dbReference type="Gene3D" id="2.60.40.1760">
    <property type="entry name" value="glycosyl hydrolase (family 31)"/>
    <property type="match status" value="1"/>
</dbReference>
<feature type="domain" description="Glycoside hydrolase family 31 TIM barrel" evidence="3">
    <location>
        <begin position="215"/>
        <end position="550"/>
    </location>
</feature>
<name>A0ABT1RUS2_9FIRM</name>
<sequence>MWLEPWGENSLRVRAAKLRPIDESMAWALLPRKETQAKAEVGEWEGEPAAFMENGSICARVQKNGRITITDRDGKVLLQEFVRNRSVKGTNFSPMMLSGREFLPMRGPDRAITVRFESDPEEKLYGMGQYQQELLNLKGAVLELAHRNSQVSIPFVLSDKNYGFFWNNPAVGTASFGTNRTEWKAESAPQVDYWVTAGENPRQIMHQYAVATGMPSMMPDFAMGFWQCKMRYRTQEELLNVAREYKRRKLPISVIIIDFFHWPNQGVWDFDERYWPDPVAMVKELEEMGIKLFVSVWPTVDPKSPNYPEMLEKGYLIHTDRGNRTQLECGGYEVFYDATNPGAREFVWEKIKQNYYDRGIKYYWLDAAEPETIPYHFDNLRYHMGSALEVANIYPYYYEKTVYDGLIAQGETELINLERCAWAGSQSIATLVWSGDIVSSFHSMRRQIVAGLHMAVAGIPWWTTDIGGFDFGDPNDPAFRELLVRWFQYGVFCPVFRLHGARVNSGDALEGMGYGGAPSGADNEVWSYGEEAYEILSKYLFLRERIRPYIKEQMQKCHEEGIPPMRPLFTDYPGDKKAWEVKDQFLFGPDILVSPITHAGQTTREVVLPAGTRWTEVTTGITYDGGQTVTCEAPLSVIPLFVREGGSLEAGLLKIQ</sequence>
<dbReference type="Pfam" id="PF01055">
    <property type="entry name" value="Glyco_hydro_31_2nd"/>
    <property type="match status" value="1"/>
</dbReference>
<dbReference type="PANTHER" id="PTHR43863">
    <property type="entry name" value="HYDROLASE, PUTATIVE (AFU_ORTHOLOGUE AFUA_1G03140)-RELATED"/>
    <property type="match status" value="1"/>
</dbReference>
<dbReference type="InterPro" id="IPR048395">
    <property type="entry name" value="Glyco_hydro_31_C"/>
</dbReference>
<keyword evidence="2" id="KW-0326">Glycosidase</keyword>
<comment type="similarity">
    <text evidence="1 2">Belongs to the glycosyl hydrolase 31 family.</text>
</comment>
<organism evidence="6 7">
    <name type="scientific">Neglectibacter timonensis</name>
    <dbReference type="NCBI Taxonomy" id="1776382"/>
    <lineage>
        <taxon>Bacteria</taxon>
        <taxon>Bacillati</taxon>
        <taxon>Bacillota</taxon>
        <taxon>Clostridia</taxon>
        <taxon>Eubacteriales</taxon>
        <taxon>Oscillospiraceae</taxon>
        <taxon>Neglectibacter</taxon>
    </lineage>
</organism>
<evidence type="ECO:0000259" key="3">
    <source>
        <dbReference type="Pfam" id="PF01055"/>
    </source>
</evidence>
<dbReference type="Pfam" id="PF21365">
    <property type="entry name" value="Glyco_hydro_31_3rd"/>
    <property type="match status" value="1"/>
</dbReference>
<dbReference type="Gene3D" id="3.20.20.80">
    <property type="entry name" value="Glycosidases"/>
    <property type="match status" value="1"/>
</dbReference>
<proteinExistence type="inferred from homology"/>
<dbReference type="InterPro" id="IPR000322">
    <property type="entry name" value="Glyco_hydro_31_TIM"/>
</dbReference>
<dbReference type="InterPro" id="IPR017853">
    <property type="entry name" value="GH"/>
</dbReference>
<evidence type="ECO:0000313" key="6">
    <source>
        <dbReference type="EMBL" id="MCQ4838417.1"/>
    </source>
</evidence>
<keyword evidence="2" id="KW-0378">Hydrolase</keyword>
<evidence type="ECO:0000256" key="1">
    <source>
        <dbReference type="ARBA" id="ARBA00007806"/>
    </source>
</evidence>
<gene>
    <name evidence="6" type="ORF">NE695_00635</name>
</gene>
<dbReference type="SUPFAM" id="SSF74650">
    <property type="entry name" value="Galactose mutarotase-like"/>
    <property type="match status" value="1"/>
</dbReference>
<accession>A0ABT1RUS2</accession>
<dbReference type="InterPro" id="IPR013780">
    <property type="entry name" value="Glyco_hydro_b"/>
</dbReference>
<dbReference type="SUPFAM" id="SSF51445">
    <property type="entry name" value="(Trans)glycosidases"/>
    <property type="match status" value="1"/>
</dbReference>
<dbReference type="InterPro" id="IPR051816">
    <property type="entry name" value="Glycosyl_Hydrolase_31"/>
</dbReference>